<feature type="transmembrane region" description="Helical" evidence="2">
    <location>
        <begin position="34"/>
        <end position="52"/>
    </location>
</feature>
<keyword evidence="4" id="KW-1185">Reference proteome</keyword>
<feature type="compositionally biased region" description="Gly residues" evidence="1">
    <location>
        <begin position="668"/>
        <end position="681"/>
    </location>
</feature>
<reference evidence="3 4" key="1">
    <citation type="submission" date="2017-03" db="EMBL/GenBank/DDBJ databases">
        <authorList>
            <person name="Afonso C.L."/>
            <person name="Miller P.J."/>
            <person name="Scott M.A."/>
            <person name="Spackman E."/>
            <person name="Goraichik I."/>
            <person name="Dimitrov K.M."/>
            <person name="Suarez D.L."/>
            <person name="Swayne D.E."/>
        </authorList>
    </citation>
    <scope>NUCLEOTIDE SEQUENCE [LARGE SCALE GENOMIC DNA]</scope>
    <source>
        <strain evidence="3 4">CECT 7023</strain>
    </source>
</reference>
<feature type="compositionally biased region" description="Polar residues" evidence="1">
    <location>
        <begin position="606"/>
        <end position="620"/>
    </location>
</feature>
<evidence type="ECO:0008006" key="5">
    <source>
        <dbReference type="Google" id="ProtNLM"/>
    </source>
</evidence>
<sequence length="850" mass="93363">MAERVTRCFWPLWSVVFVILAPMMMGWHDRLPLELFWALAVAAVLALGYFTWRGVRAFHWPTRAEAMARVDASLPGRPLAALADSQAIGSADADSAAVWQAHQTRMAARSRDARGAEPDLRVSSRDPYGLRFMALLAFTAALLFGSLLRVTSVSDMTPGAGEQVLATGPVWEGWVEPPAYTGKPSLYLNDIPEGPLRVPEGSEVTLRLYGEIGALSVNETVSGRPEVVADEDAAVPAAADPEQTFAVERNGRIVIDGPGGTSWEIAVIDDAPPSVATAGPVEAEALGEMSLPFTATDDYAVTAGRAVIALDLDAVDRQFGLTRAPEPREPVTLDLPMPFAGDRSNFTEALIDDFSQHPWANLPVTVTLEVRDALEQVGAAPPEPMILPGRRFFQPVARAVIEQRRDLLWSKANAGRVSDLLKAIAYRPEDGLIRSETSYLRLRVITRRLSMMAEFGIDDAGRDEIAEALWDLAIQLEEGTLTDARERLRRAQERLAEAMRNGASDEEISELMQELREAVDDYTRMLAEQAGPQEGDGTDEPQTAEGDTFEFTQDELQALMDRIQELMEEGRMAEAQELMEQLNQLMENMQVTQGEGGGQQSPGQQSMQDLSETLRDQQGLSDEAFRDLQEQFGQNQQGQQQQGQQPGQQPGQGGEPGDQPGQQSGEGEPQGGQPGQPGQGEGTQQSLADRQQALRDELERQQQNLPNLGGEAADGARRSLERAESAMDGAEDALREGDMAEAIDRQSEAMDALREGIRDLSRALAENSQEQPGQGQQQGDATGRVEPMRRDPLGRQLGESGQFGTEENLLQGEDIYRRAEELLEELRRRSADQGRSEEELDYLRRLLKRF</sequence>
<name>A0A1Y5RNK2_9RHOB</name>
<feature type="compositionally biased region" description="Low complexity" evidence="1">
    <location>
        <begin position="630"/>
        <end position="649"/>
    </location>
</feature>
<gene>
    <name evidence="3" type="ORF">ROA7023_00591</name>
</gene>
<proteinExistence type="predicted"/>
<evidence type="ECO:0000256" key="1">
    <source>
        <dbReference type="SAM" id="MobiDB-lite"/>
    </source>
</evidence>
<protein>
    <recommendedName>
        <fullName evidence="5">TIGR02302 family protein</fullName>
    </recommendedName>
</protein>
<feature type="compositionally biased region" description="Basic and acidic residues" evidence="1">
    <location>
        <begin position="732"/>
        <end position="761"/>
    </location>
</feature>
<feature type="compositionally biased region" description="Low complexity" evidence="1">
    <location>
        <begin position="769"/>
        <end position="779"/>
    </location>
</feature>
<dbReference type="AlphaFoldDB" id="A0A1Y5RNK2"/>
<feature type="region of interest" description="Disordered" evidence="1">
    <location>
        <begin position="592"/>
        <end position="811"/>
    </location>
</feature>
<dbReference type="NCBIfam" id="TIGR02302">
    <property type="entry name" value="aProt_lowcomp"/>
    <property type="match status" value="1"/>
</dbReference>
<keyword evidence="2" id="KW-1133">Transmembrane helix</keyword>
<keyword evidence="2" id="KW-0472">Membrane</keyword>
<dbReference type="InterPro" id="IPR012683">
    <property type="entry name" value="CHP02302_TM"/>
</dbReference>
<keyword evidence="2" id="KW-0812">Transmembrane</keyword>
<evidence type="ECO:0000313" key="4">
    <source>
        <dbReference type="Proteomes" id="UP000193900"/>
    </source>
</evidence>
<feature type="compositionally biased region" description="Basic and acidic residues" evidence="1">
    <location>
        <begin position="714"/>
        <end position="725"/>
    </location>
</feature>
<evidence type="ECO:0000256" key="2">
    <source>
        <dbReference type="SAM" id="Phobius"/>
    </source>
</evidence>
<evidence type="ECO:0000313" key="3">
    <source>
        <dbReference type="EMBL" id="SLN21775.1"/>
    </source>
</evidence>
<dbReference type="Proteomes" id="UP000193900">
    <property type="component" value="Unassembled WGS sequence"/>
</dbReference>
<feature type="compositionally biased region" description="Low complexity" evidence="1">
    <location>
        <begin position="657"/>
        <end position="667"/>
    </location>
</feature>
<organism evidence="3 4">
    <name type="scientific">Roseisalinus antarcticus</name>
    <dbReference type="NCBI Taxonomy" id="254357"/>
    <lineage>
        <taxon>Bacteria</taxon>
        <taxon>Pseudomonadati</taxon>
        <taxon>Pseudomonadota</taxon>
        <taxon>Alphaproteobacteria</taxon>
        <taxon>Rhodobacterales</taxon>
        <taxon>Roseobacteraceae</taxon>
        <taxon>Roseisalinus</taxon>
    </lineage>
</organism>
<feature type="transmembrane region" description="Helical" evidence="2">
    <location>
        <begin position="9"/>
        <end position="28"/>
    </location>
</feature>
<dbReference type="Pfam" id="PF13779">
    <property type="entry name" value="DUF4175"/>
    <property type="match status" value="1"/>
</dbReference>
<dbReference type="EMBL" id="FWFZ01000002">
    <property type="protein sequence ID" value="SLN21775.1"/>
    <property type="molecule type" value="Genomic_DNA"/>
</dbReference>
<feature type="transmembrane region" description="Helical" evidence="2">
    <location>
        <begin position="128"/>
        <end position="148"/>
    </location>
</feature>
<accession>A0A1Y5RNK2</accession>